<organism evidence="1 2">
    <name type="scientific">Vibrio mimicus</name>
    <dbReference type="NCBI Taxonomy" id="674"/>
    <lineage>
        <taxon>Bacteria</taxon>
        <taxon>Pseudomonadati</taxon>
        <taxon>Pseudomonadota</taxon>
        <taxon>Gammaproteobacteria</taxon>
        <taxon>Vibrionales</taxon>
        <taxon>Vibrionaceae</taxon>
        <taxon>Vibrio</taxon>
    </lineage>
</organism>
<sequence>MPAHNDNFPWMSYYGNYKFFEQRMNEHSKVNSCRQLDAGLYSIELNTGKTLKVFICECYSFGTAEYVESCENYGSLDAVIISSNWCGYSLELKRDCMAAQVGIFDIGGFMAAINKRDYWTYLTDYEKDKFREYGWA</sequence>
<gene>
    <name evidence="1" type="ORF">AL544_002185</name>
</gene>
<dbReference type="EMBL" id="LOSJ02000001">
    <property type="protein sequence ID" value="PNM63795.1"/>
    <property type="molecule type" value="Genomic_DNA"/>
</dbReference>
<evidence type="ECO:0000313" key="2">
    <source>
        <dbReference type="Proteomes" id="UP000053748"/>
    </source>
</evidence>
<name>A0A2J9VJ28_VIBMI</name>
<evidence type="ECO:0000313" key="1">
    <source>
        <dbReference type="EMBL" id="PNM63795.1"/>
    </source>
</evidence>
<reference evidence="1" key="1">
    <citation type="submission" date="2017-12" db="EMBL/GenBank/DDBJ databases">
        <title>FDA dAtabase for Regulatory Grade micrObial Sequences (FDA-ARGOS): Supporting development and validation of Infectious Disease Dx tests.</title>
        <authorList>
            <person name="Hoffmann M."/>
            <person name="Allard M."/>
            <person name="Evans P."/>
            <person name="Brown E."/>
            <person name="Tallon L.J."/>
            <person name="Sadzewicz L."/>
            <person name="Sengamalay N."/>
            <person name="Ott S."/>
            <person name="Godinez A."/>
            <person name="Nagaraj S."/>
            <person name="Vavikolanu K."/>
            <person name="Aluvathingal J."/>
            <person name="Nadendla S."/>
            <person name="Hobson J."/>
            <person name="Sichtig H."/>
        </authorList>
    </citation>
    <scope>NUCLEOTIDE SEQUENCE [LARGE SCALE GENOMIC DNA]</scope>
    <source>
        <strain evidence="1">FDAARGOS_113</strain>
    </source>
</reference>
<keyword evidence="2" id="KW-1185">Reference proteome</keyword>
<dbReference type="RefSeq" id="WP_001110869.1">
    <property type="nucleotide sequence ID" value="NZ_CAWMSS010000002.1"/>
</dbReference>
<dbReference type="AlphaFoldDB" id="A0A2J9VJ28"/>
<dbReference type="Proteomes" id="UP000053748">
    <property type="component" value="Unassembled WGS sequence"/>
</dbReference>
<dbReference type="OrthoDB" id="8446481at2"/>
<protein>
    <submittedName>
        <fullName evidence="1">Uncharacterized protein</fullName>
    </submittedName>
</protein>
<comment type="caution">
    <text evidence="1">The sequence shown here is derived from an EMBL/GenBank/DDBJ whole genome shotgun (WGS) entry which is preliminary data.</text>
</comment>
<accession>A0A2J9VJ28</accession>
<proteinExistence type="predicted"/>